<accession>A0A1Y0CQS7</accession>
<reference evidence="2 4" key="2">
    <citation type="submission" date="2019-08" db="EMBL/GenBank/DDBJ databases">
        <title>Bacillus genomes from the desert of Cuatro Cienegas, Coahuila.</title>
        <authorList>
            <person name="Olmedo-Alvarez G."/>
        </authorList>
    </citation>
    <scope>NUCLEOTIDE SEQUENCE [LARGE SCALE GENOMIC DNA]</scope>
    <source>
        <strain evidence="2 4">CH88_3T</strain>
    </source>
</reference>
<evidence type="ECO:0000313" key="4">
    <source>
        <dbReference type="Proteomes" id="UP000323393"/>
    </source>
</evidence>
<dbReference type="Proteomes" id="UP000195573">
    <property type="component" value="Chromosome"/>
</dbReference>
<evidence type="ECO:0000313" key="2">
    <source>
        <dbReference type="EMBL" id="TYS55696.1"/>
    </source>
</evidence>
<evidence type="ECO:0000313" key="3">
    <source>
        <dbReference type="Proteomes" id="UP000195573"/>
    </source>
</evidence>
<evidence type="ECO:0000313" key="1">
    <source>
        <dbReference type="EMBL" id="ART77730.1"/>
    </source>
</evidence>
<reference evidence="1 3" key="1">
    <citation type="submission" date="2017-04" db="EMBL/GenBank/DDBJ databases">
        <title>Complete Genome Sequence of the Bacillus horikoshii 20a strain from Cuatro Cienegas, Coahuila, Mexico.</title>
        <authorList>
            <person name="Zarza E."/>
            <person name="Alcaraz L.D."/>
            <person name="Aguilar-Salinas B."/>
            <person name="Islas A."/>
            <person name="Olmedo-Alvarez G."/>
        </authorList>
    </citation>
    <scope>NUCLEOTIDE SEQUENCE [LARGE SCALE GENOMIC DNA]</scope>
    <source>
        <strain evidence="1 3">20a</strain>
    </source>
</reference>
<sequence>MKIILIICIIIVLVVLFLTLLSTNKAYKYEHTIDPIEPTKNEKDPAEEEKR</sequence>
<dbReference type="GeneID" id="96740192"/>
<dbReference type="InterPro" id="IPR047753">
    <property type="entry name" value="YtzI-like"/>
</dbReference>
<organism evidence="2 4">
    <name type="scientific">Sutcliffiella horikoshii</name>
    <dbReference type="NCBI Taxonomy" id="79883"/>
    <lineage>
        <taxon>Bacteria</taxon>
        <taxon>Bacillati</taxon>
        <taxon>Bacillota</taxon>
        <taxon>Bacilli</taxon>
        <taxon>Bacillales</taxon>
        <taxon>Bacillaceae</taxon>
        <taxon>Sutcliffiella</taxon>
    </lineage>
</organism>
<dbReference type="AlphaFoldDB" id="A0A1Y0CQS7"/>
<dbReference type="NCBIfam" id="NF033232">
    <property type="entry name" value="small_YtzI"/>
    <property type="match status" value="1"/>
</dbReference>
<dbReference type="EMBL" id="VTEU01000010">
    <property type="protein sequence ID" value="TYS55696.1"/>
    <property type="molecule type" value="Genomic_DNA"/>
</dbReference>
<dbReference type="EMBL" id="CP020880">
    <property type="protein sequence ID" value="ART77730.1"/>
    <property type="molecule type" value="Genomic_DNA"/>
</dbReference>
<dbReference type="KEGG" id="bhk:B4U37_17465"/>
<keyword evidence="3" id="KW-1185">Reference proteome</keyword>
<dbReference type="RefSeq" id="WP_088019276.1">
    <property type="nucleotide sequence ID" value="NZ_CP020880.1"/>
</dbReference>
<proteinExistence type="predicted"/>
<name>A0A1Y0CQS7_9BACI</name>
<gene>
    <name evidence="2" type="primary">ytzI</name>
    <name evidence="1" type="ORF">B4U37_17465</name>
    <name evidence="2" type="ORF">FZC74_18280</name>
</gene>
<protein>
    <submittedName>
        <fullName evidence="2">YtzI protein</fullName>
    </submittedName>
</protein>
<dbReference type="Proteomes" id="UP000323393">
    <property type="component" value="Unassembled WGS sequence"/>
</dbReference>